<reference evidence="18 19" key="1">
    <citation type="journal article" date="2009" name="Stand. Genomic Sci.">
        <title>Complete genome sequence of Stackebrandtia nassauensis type strain (LLR-40K-21).</title>
        <authorList>
            <person name="Munk C."/>
            <person name="Lapidus A."/>
            <person name="Copeland A."/>
            <person name="Jando M."/>
            <person name="Mayilraj S."/>
            <person name="Glavina Del Rio T."/>
            <person name="Nolan M."/>
            <person name="Chen F."/>
            <person name="Lucas S."/>
            <person name="Tice H."/>
            <person name="Cheng J.F."/>
            <person name="Han C."/>
            <person name="Detter J.C."/>
            <person name="Bruce D."/>
            <person name="Goodwin L."/>
            <person name="Chain P."/>
            <person name="Pitluck S."/>
            <person name="Goker M."/>
            <person name="Ovchinikova G."/>
            <person name="Pati A."/>
            <person name="Ivanova N."/>
            <person name="Mavromatis K."/>
            <person name="Chen A."/>
            <person name="Palaniappan K."/>
            <person name="Land M."/>
            <person name="Hauser L."/>
            <person name="Chang Y.J."/>
            <person name="Jeffries C.D."/>
            <person name="Bristow J."/>
            <person name="Eisen J.A."/>
            <person name="Markowitz V."/>
            <person name="Hugenholtz P."/>
            <person name="Kyrpides N.C."/>
            <person name="Klenk H.P."/>
        </authorList>
    </citation>
    <scope>NUCLEOTIDE SEQUENCE [LARGE SCALE GENOMIC DNA]</scope>
    <source>
        <strain evidence="19">DSM 44728 / CIP 108903 / NRRL B-16338 / NBRC 102104 / LLR-40K-21</strain>
    </source>
</reference>
<dbReference type="InterPro" id="IPR000212">
    <property type="entry name" value="DNA_helicase_UvrD/REP"/>
</dbReference>
<dbReference type="InterPro" id="IPR038726">
    <property type="entry name" value="PDDEXK_AddAB-type"/>
</dbReference>
<dbReference type="OrthoDB" id="4812256at2"/>
<dbReference type="SUPFAM" id="SSF52540">
    <property type="entry name" value="P-loop containing nucleoside triphosphate hydrolases"/>
    <property type="match status" value="1"/>
</dbReference>
<dbReference type="RefSeq" id="WP_013019799.1">
    <property type="nucleotide sequence ID" value="NC_013947.1"/>
</dbReference>
<keyword evidence="9" id="KW-0238">DNA-binding</keyword>
<feature type="domain" description="UvrD-like helicase C-terminal" evidence="17">
    <location>
        <begin position="341"/>
        <end position="641"/>
    </location>
</feature>
<dbReference type="Gene3D" id="3.90.320.10">
    <property type="match status" value="1"/>
</dbReference>
<evidence type="ECO:0000256" key="1">
    <source>
        <dbReference type="ARBA" id="ARBA00009922"/>
    </source>
</evidence>
<comment type="catalytic activity">
    <reaction evidence="14">
        <text>ATP + H2O = ADP + phosphate + H(+)</text>
        <dbReference type="Rhea" id="RHEA:13065"/>
        <dbReference type="ChEBI" id="CHEBI:15377"/>
        <dbReference type="ChEBI" id="CHEBI:15378"/>
        <dbReference type="ChEBI" id="CHEBI:30616"/>
        <dbReference type="ChEBI" id="CHEBI:43474"/>
        <dbReference type="ChEBI" id="CHEBI:456216"/>
        <dbReference type="EC" id="5.6.2.4"/>
    </reaction>
</comment>
<dbReference type="PANTHER" id="PTHR11070:SF55">
    <property type="entry name" value="DNA 3'-5' HELICASE"/>
    <property type="match status" value="1"/>
</dbReference>
<dbReference type="PROSITE" id="PS51217">
    <property type="entry name" value="UVRD_HELICASE_CTER"/>
    <property type="match status" value="1"/>
</dbReference>
<comment type="catalytic activity">
    <reaction evidence="12">
        <text>Couples ATP hydrolysis with the unwinding of duplex DNA by translocating in the 3'-5' direction.</text>
        <dbReference type="EC" id="5.6.2.4"/>
    </reaction>
</comment>
<dbReference type="PANTHER" id="PTHR11070">
    <property type="entry name" value="UVRD / RECB / PCRA DNA HELICASE FAMILY MEMBER"/>
    <property type="match status" value="1"/>
</dbReference>
<evidence type="ECO:0000256" key="5">
    <source>
        <dbReference type="ARBA" id="ARBA00022801"/>
    </source>
</evidence>
<dbReference type="HOGENOM" id="CLU_003630_1_1_11"/>
<keyword evidence="4" id="KW-0227">DNA damage</keyword>
<evidence type="ECO:0000256" key="10">
    <source>
        <dbReference type="ARBA" id="ARBA00023204"/>
    </source>
</evidence>
<dbReference type="CDD" id="cd17932">
    <property type="entry name" value="DEXQc_UvrD"/>
    <property type="match status" value="1"/>
</dbReference>
<keyword evidence="19" id="KW-1185">Reference proteome</keyword>
<dbReference type="InterPro" id="IPR011604">
    <property type="entry name" value="PDDEXK-like_dom_sf"/>
</dbReference>
<dbReference type="InterPro" id="IPR013986">
    <property type="entry name" value="DExx_box_DNA_helicase_dom_sf"/>
</dbReference>
<name>D3Q6I5_STANL</name>
<keyword evidence="6 15" id="KW-0347">Helicase</keyword>
<dbReference type="Gene3D" id="1.10.486.10">
    <property type="entry name" value="PCRA, domain 4"/>
    <property type="match status" value="1"/>
</dbReference>
<evidence type="ECO:0000256" key="7">
    <source>
        <dbReference type="ARBA" id="ARBA00022839"/>
    </source>
</evidence>
<dbReference type="InterPro" id="IPR014017">
    <property type="entry name" value="DNA_helicase_UvrD-like_C"/>
</dbReference>
<evidence type="ECO:0000256" key="14">
    <source>
        <dbReference type="ARBA" id="ARBA00048988"/>
    </source>
</evidence>
<dbReference type="GO" id="GO:0004527">
    <property type="term" value="F:exonuclease activity"/>
    <property type="evidence" value="ECO:0007669"/>
    <property type="project" value="UniProtKB-KW"/>
</dbReference>
<evidence type="ECO:0000256" key="15">
    <source>
        <dbReference type="PROSITE-ProRule" id="PRU00560"/>
    </source>
</evidence>
<evidence type="ECO:0000256" key="12">
    <source>
        <dbReference type="ARBA" id="ARBA00034617"/>
    </source>
</evidence>
<dbReference type="GO" id="GO:0003677">
    <property type="term" value="F:DNA binding"/>
    <property type="evidence" value="ECO:0007669"/>
    <property type="project" value="UniProtKB-KW"/>
</dbReference>
<dbReference type="SUPFAM" id="SSF52980">
    <property type="entry name" value="Restriction endonuclease-like"/>
    <property type="match status" value="1"/>
</dbReference>
<evidence type="ECO:0000256" key="4">
    <source>
        <dbReference type="ARBA" id="ARBA00022763"/>
    </source>
</evidence>
<accession>D3Q6I5</accession>
<feature type="binding site" evidence="15">
    <location>
        <begin position="40"/>
        <end position="47"/>
    </location>
    <ligand>
        <name>ATP</name>
        <dbReference type="ChEBI" id="CHEBI:30616"/>
    </ligand>
</feature>
<dbReference type="GO" id="GO:0000725">
    <property type="term" value="P:recombinational repair"/>
    <property type="evidence" value="ECO:0007669"/>
    <property type="project" value="TreeGrafter"/>
</dbReference>
<comment type="similarity">
    <text evidence="1">Belongs to the helicase family. UvrD subfamily.</text>
</comment>
<dbReference type="PROSITE" id="PS51198">
    <property type="entry name" value="UVRD_HELICASE_ATP_BIND"/>
    <property type="match status" value="1"/>
</dbReference>
<organism evidence="18 19">
    <name type="scientific">Stackebrandtia nassauensis (strain DSM 44728 / CIP 108903 / NRRL B-16338 / NBRC 102104 / LLR-40K-21)</name>
    <dbReference type="NCBI Taxonomy" id="446470"/>
    <lineage>
        <taxon>Bacteria</taxon>
        <taxon>Bacillati</taxon>
        <taxon>Actinomycetota</taxon>
        <taxon>Actinomycetes</taxon>
        <taxon>Glycomycetales</taxon>
        <taxon>Glycomycetaceae</taxon>
        <taxon>Stackebrandtia</taxon>
    </lineage>
</organism>
<dbReference type="AlphaFoldDB" id="D3Q6I5"/>
<dbReference type="Pfam" id="PF12705">
    <property type="entry name" value="PDDEXK_1"/>
    <property type="match status" value="1"/>
</dbReference>
<keyword evidence="3 15" id="KW-0547">Nucleotide-binding</keyword>
<gene>
    <name evidence="18" type="ordered locus">Snas_4584</name>
</gene>
<feature type="domain" description="UvrD-like helicase ATP-binding" evidence="16">
    <location>
        <begin position="19"/>
        <end position="340"/>
    </location>
</feature>
<evidence type="ECO:0000256" key="13">
    <source>
        <dbReference type="ARBA" id="ARBA00034808"/>
    </source>
</evidence>
<keyword evidence="7" id="KW-0269">Exonuclease</keyword>
<dbReference type="GO" id="GO:0005524">
    <property type="term" value="F:ATP binding"/>
    <property type="evidence" value="ECO:0007669"/>
    <property type="project" value="UniProtKB-UniRule"/>
</dbReference>
<dbReference type="InterPro" id="IPR014016">
    <property type="entry name" value="UvrD-like_ATP-bd"/>
</dbReference>
<keyword evidence="11" id="KW-0413">Isomerase</keyword>
<evidence type="ECO:0000256" key="8">
    <source>
        <dbReference type="ARBA" id="ARBA00022840"/>
    </source>
</evidence>
<protein>
    <recommendedName>
        <fullName evidence="13">DNA 3'-5' helicase</fullName>
        <ecNumber evidence="13">5.6.2.4</ecNumber>
    </recommendedName>
</protein>
<dbReference type="EMBL" id="CP001778">
    <property type="protein sequence ID" value="ADD44228.1"/>
    <property type="molecule type" value="Genomic_DNA"/>
</dbReference>
<evidence type="ECO:0000256" key="9">
    <source>
        <dbReference type="ARBA" id="ARBA00023125"/>
    </source>
</evidence>
<dbReference type="Proteomes" id="UP000000844">
    <property type="component" value="Chromosome"/>
</dbReference>
<evidence type="ECO:0000256" key="2">
    <source>
        <dbReference type="ARBA" id="ARBA00022722"/>
    </source>
</evidence>
<evidence type="ECO:0000256" key="3">
    <source>
        <dbReference type="ARBA" id="ARBA00022741"/>
    </source>
</evidence>
<dbReference type="GO" id="GO:0043138">
    <property type="term" value="F:3'-5' DNA helicase activity"/>
    <property type="evidence" value="ECO:0007669"/>
    <property type="project" value="UniProtKB-EC"/>
</dbReference>
<keyword evidence="5 15" id="KW-0378">Hydrolase</keyword>
<dbReference type="GO" id="GO:0033202">
    <property type="term" value="C:DNA helicase complex"/>
    <property type="evidence" value="ECO:0007669"/>
    <property type="project" value="TreeGrafter"/>
</dbReference>
<dbReference type="EC" id="5.6.2.4" evidence="13"/>
<dbReference type="eggNOG" id="COG2887">
    <property type="taxonomic scope" value="Bacteria"/>
</dbReference>
<evidence type="ECO:0000313" key="18">
    <source>
        <dbReference type="EMBL" id="ADD44228.1"/>
    </source>
</evidence>
<evidence type="ECO:0000259" key="16">
    <source>
        <dbReference type="PROSITE" id="PS51198"/>
    </source>
</evidence>
<dbReference type="Gene3D" id="1.10.10.160">
    <property type="match status" value="1"/>
</dbReference>
<dbReference type="Pfam" id="PF13361">
    <property type="entry name" value="UvrD_C"/>
    <property type="match status" value="1"/>
</dbReference>
<evidence type="ECO:0000313" key="19">
    <source>
        <dbReference type="Proteomes" id="UP000000844"/>
    </source>
</evidence>
<dbReference type="GO" id="GO:0005829">
    <property type="term" value="C:cytosol"/>
    <property type="evidence" value="ECO:0007669"/>
    <property type="project" value="TreeGrafter"/>
</dbReference>
<keyword evidence="10" id="KW-0234">DNA repair</keyword>
<dbReference type="Gene3D" id="3.40.50.300">
    <property type="entry name" value="P-loop containing nucleotide triphosphate hydrolases"/>
    <property type="match status" value="2"/>
</dbReference>
<keyword evidence="2" id="KW-0540">Nuclease</keyword>
<dbReference type="Pfam" id="PF00580">
    <property type="entry name" value="UvrD-helicase"/>
    <property type="match status" value="1"/>
</dbReference>
<evidence type="ECO:0000256" key="11">
    <source>
        <dbReference type="ARBA" id="ARBA00023235"/>
    </source>
</evidence>
<sequence>MTEPRYTARALARLLGDEYPPTEQQATAIEAPLRPQLIVAGAGSGKTGTMASRVVWLIANGYARPEQILGLTFTRKAAAELASRIRERLARLSGLDGVGQLSGEPTVSTYHSYASGIVSEHGPRIGLEPGTVLSPAQTWQLAYAAVRGHDGDMSAVSLTVETVVKRVLSLSDELSEHLREPEELEQFTQELANEIGERVGKGTQKTAQLLMALQSRLQLLPIVADYRRRKRAEGAVDFADQLHYAASAAAAAPEVGRVERERFGVVLLDEYQDTSHAQVELLKSLFGGGHPVTAVGDPCQSIYAWRGASTGTLSRFPGDFPHADGTEADRLELTASWRNRASILTVANTVSEPLRTMGFPVSPLEPGVPGEGEVTAAMLNTADDEAEWVATRIYRLWADNGFAPGSPVEGMPPTTAVLARRRSQIPRLEKALRAKGLPVEVIGLGGLLDAPEVRELHSTLTVLARPTAGPAFMRLLTGPRWRIGPRDIAALHARARELAPERRGFEPSAEGLNEASLAEALEDLGDLRRYSDAAAERYTALREELGYLRSRLDQPVSDLIAEILKVSGLDIEVAVHRGDSERLDAFIDEAVRYTSTASLPSLDGFLSYLDAAEERERGLELTGTTEHTGAVQILTVHAAKGLEWDCVAVPGLAKGVLPGKVMGGSWLTDTGKLPYPLRGDAAELPYFRLGGVTKAAELSRAEAEFKKDVQFHHEVEERRLAYVALTRARTHLFACGYWWDDGESAREPSPYLDETVAAGGRVDEWIEDPGEENPLLATELSADWPEPEPLGSNQITVAAAAGAVRASDGALDDSAQAKRWAEEAELLLAERAESASDGMEVPVPSQLSVSQLVAWHADAQEFAARLRRPVPEPPAPHTRRGTAFHAWVEKRFDGGTLFDMDDLPGAADGEPDTDAELAALQEAFNASEWASRTPIAVEVPFVTVLEGVVVRGRMDAVFATDDGGYEIVDWKTGRPPRGHAAKAAAVQLAAYREAWAVLRGVHRSKVSAAFHYVRQNVTVRPSGLPLLEQLAAPLGPTPPQE</sequence>
<dbReference type="STRING" id="446470.Snas_4584"/>
<dbReference type="InterPro" id="IPR011335">
    <property type="entry name" value="Restrct_endonuc-II-like"/>
</dbReference>
<evidence type="ECO:0000259" key="17">
    <source>
        <dbReference type="PROSITE" id="PS51217"/>
    </source>
</evidence>
<dbReference type="eggNOG" id="COG0210">
    <property type="taxonomic scope" value="Bacteria"/>
</dbReference>
<proteinExistence type="inferred from homology"/>
<dbReference type="KEGG" id="sna:Snas_4584"/>
<dbReference type="InterPro" id="IPR027417">
    <property type="entry name" value="P-loop_NTPase"/>
</dbReference>
<evidence type="ECO:0000256" key="6">
    <source>
        <dbReference type="ARBA" id="ARBA00022806"/>
    </source>
</evidence>
<keyword evidence="8 15" id="KW-0067">ATP-binding</keyword>